<protein>
    <submittedName>
        <fullName evidence="1">Uncharacterized protein</fullName>
    </submittedName>
</protein>
<keyword evidence="2" id="KW-1185">Reference proteome</keyword>
<evidence type="ECO:0000313" key="1">
    <source>
        <dbReference type="EMBL" id="KAJ1116202.1"/>
    </source>
</evidence>
<reference evidence="1" key="1">
    <citation type="journal article" date="2022" name="bioRxiv">
        <title>Sequencing and chromosome-scale assembly of the giantPleurodeles waltlgenome.</title>
        <authorList>
            <person name="Brown T."/>
            <person name="Elewa A."/>
            <person name="Iarovenko S."/>
            <person name="Subramanian E."/>
            <person name="Araus A.J."/>
            <person name="Petzold A."/>
            <person name="Susuki M."/>
            <person name="Suzuki K.-i.T."/>
            <person name="Hayashi T."/>
            <person name="Toyoda A."/>
            <person name="Oliveira C."/>
            <person name="Osipova E."/>
            <person name="Leigh N.D."/>
            <person name="Simon A."/>
            <person name="Yun M.H."/>
        </authorList>
    </citation>
    <scope>NUCLEOTIDE SEQUENCE</scope>
    <source>
        <strain evidence="1">20211129_DDA</strain>
        <tissue evidence="1">Liver</tissue>
    </source>
</reference>
<accession>A0AAV7NJI1</accession>
<gene>
    <name evidence="1" type="ORF">NDU88_004420</name>
</gene>
<dbReference type="AlphaFoldDB" id="A0AAV7NJI1"/>
<proteinExistence type="predicted"/>
<comment type="caution">
    <text evidence="1">The sequence shown here is derived from an EMBL/GenBank/DDBJ whole genome shotgun (WGS) entry which is preliminary data.</text>
</comment>
<sequence>MVWVAPGAHGCSCGQRSSVTLYVQPRSAAVLMPQHHGGFIPWGYRPRSRISRIDKCTETDHQPHNVLIRAKPNRLALGRDLLEQANTEKSEVPKVELG</sequence>
<dbReference type="Proteomes" id="UP001066276">
    <property type="component" value="Chromosome 8"/>
</dbReference>
<organism evidence="1 2">
    <name type="scientific">Pleurodeles waltl</name>
    <name type="common">Iberian ribbed newt</name>
    <dbReference type="NCBI Taxonomy" id="8319"/>
    <lineage>
        <taxon>Eukaryota</taxon>
        <taxon>Metazoa</taxon>
        <taxon>Chordata</taxon>
        <taxon>Craniata</taxon>
        <taxon>Vertebrata</taxon>
        <taxon>Euteleostomi</taxon>
        <taxon>Amphibia</taxon>
        <taxon>Batrachia</taxon>
        <taxon>Caudata</taxon>
        <taxon>Salamandroidea</taxon>
        <taxon>Salamandridae</taxon>
        <taxon>Pleurodelinae</taxon>
        <taxon>Pleurodeles</taxon>
    </lineage>
</organism>
<dbReference type="EMBL" id="JANPWB010000012">
    <property type="protein sequence ID" value="KAJ1116202.1"/>
    <property type="molecule type" value="Genomic_DNA"/>
</dbReference>
<name>A0AAV7NJI1_PLEWA</name>
<evidence type="ECO:0000313" key="2">
    <source>
        <dbReference type="Proteomes" id="UP001066276"/>
    </source>
</evidence>